<feature type="domain" description="E3 ubiquitin-protein ligase DCST1-like C-terminal" evidence="7">
    <location>
        <begin position="627"/>
        <end position="673"/>
    </location>
</feature>
<evidence type="ECO:0000259" key="6">
    <source>
        <dbReference type="Pfam" id="PF07782"/>
    </source>
</evidence>
<dbReference type="Pfam" id="PF26037">
    <property type="entry name" value="zf-RING_DCST1_C"/>
    <property type="match status" value="1"/>
</dbReference>
<dbReference type="AlphaFoldDB" id="A0AAV1KPU2"/>
<dbReference type="EMBL" id="CAVLGL010000068">
    <property type="protein sequence ID" value="CAK1584299.1"/>
    <property type="molecule type" value="Genomic_DNA"/>
</dbReference>
<name>A0AAV1KPU2_9NEOP</name>
<evidence type="ECO:0000259" key="7">
    <source>
        <dbReference type="Pfam" id="PF26037"/>
    </source>
</evidence>
<evidence type="ECO:0000313" key="9">
    <source>
        <dbReference type="Proteomes" id="UP001314205"/>
    </source>
</evidence>
<accession>A0AAV1KPU2</accession>
<dbReference type="InterPro" id="IPR051856">
    <property type="entry name" value="CSR-E3_Ligase_Protein"/>
</dbReference>
<feature type="transmembrane region" description="Helical" evidence="5">
    <location>
        <begin position="48"/>
        <end position="67"/>
    </location>
</feature>
<feature type="transmembrane region" description="Helical" evidence="5">
    <location>
        <begin position="18"/>
        <end position="36"/>
    </location>
</feature>
<evidence type="ECO:0008006" key="10">
    <source>
        <dbReference type="Google" id="ProtNLM"/>
    </source>
</evidence>
<comment type="caution">
    <text evidence="8">The sequence shown here is derived from an EMBL/GenBank/DDBJ whole genome shotgun (WGS) entry which is preliminary data.</text>
</comment>
<reference evidence="8 9" key="1">
    <citation type="submission" date="2023-11" db="EMBL/GenBank/DDBJ databases">
        <authorList>
            <person name="Hedman E."/>
            <person name="Englund M."/>
            <person name="Stromberg M."/>
            <person name="Nyberg Akerstrom W."/>
            <person name="Nylinder S."/>
            <person name="Jareborg N."/>
            <person name="Kallberg Y."/>
            <person name="Kronander E."/>
        </authorList>
    </citation>
    <scope>NUCLEOTIDE SEQUENCE [LARGE SCALE GENOMIC DNA]</scope>
</reference>
<feature type="transmembrane region" description="Helical" evidence="5">
    <location>
        <begin position="521"/>
        <end position="543"/>
    </location>
</feature>
<evidence type="ECO:0000256" key="1">
    <source>
        <dbReference type="ARBA" id="ARBA00004141"/>
    </source>
</evidence>
<keyword evidence="4 5" id="KW-0472">Membrane</keyword>
<dbReference type="InterPro" id="IPR058842">
    <property type="entry name" value="DCST1_C"/>
</dbReference>
<keyword evidence="2 5" id="KW-0812">Transmembrane</keyword>
<feature type="domain" description="Dendritic cell-specific transmembrane protein-like" evidence="6">
    <location>
        <begin position="382"/>
        <end position="571"/>
    </location>
</feature>
<dbReference type="Pfam" id="PF07782">
    <property type="entry name" value="DC_STAMP"/>
    <property type="match status" value="1"/>
</dbReference>
<protein>
    <recommendedName>
        <fullName evidence="10">Dendritic cell-specific transmembrane protein-like domain-containing protein</fullName>
    </recommendedName>
</protein>
<dbReference type="InterPro" id="IPR012858">
    <property type="entry name" value="DC_STAMP-like"/>
</dbReference>
<organism evidence="8 9">
    <name type="scientific">Parnassius mnemosyne</name>
    <name type="common">clouded apollo</name>
    <dbReference type="NCBI Taxonomy" id="213953"/>
    <lineage>
        <taxon>Eukaryota</taxon>
        <taxon>Metazoa</taxon>
        <taxon>Ecdysozoa</taxon>
        <taxon>Arthropoda</taxon>
        <taxon>Hexapoda</taxon>
        <taxon>Insecta</taxon>
        <taxon>Pterygota</taxon>
        <taxon>Neoptera</taxon>
        <taxon>Endopterygota</taxon>
        <taxon>Lepidoptera</taxon>
        <taxon>Glossata</taxon>
        <taxon>Ditrysia</taxon>
        <taxon>Papilionoidea</taxon>
        <taxon>Papilionidae</taxon>
        <taxon>Parnassiinae</taxon>
        <taxon>Parnassini</taxon>
        <taxon>Parnassius</taxon>
        <taxon>Driopa</taxon>
    </lineage>
</organism>
<dbReference type="PANTHER" id="PTHR21041:SF17">
    <property type="entry name" value="E3 UBIQUITIN-PROTEIN LIGASE DCST1"/>
    <property type="match status" value="1"/>
</dbReference>
<evidence type="ECO:0000256" key="5">
    <source>
        <dbReference type="SAM" id="Phobius"/>
    </source>
</evidence>
<gene>
    <name evidence="8" type="ORF">PARMNEM_LOCUS5580</name>
</gene>
<comment type="subcellular location">
    <subcellularLocation>
        <location evidence="1">Membrane</location>
        <topology evidence="1">Multi-pass membrane protein</topology>
    </subcellularLocation>
</comment>
<evidence type="ECO:0000256" key="2">
    <source>
        <dbReference type="ARBA" id="ARBA00022692"/>
    </source>
</evidence>
<proteinExistence type="predicted"/>
<keyword evidence="9" id="KW-1185">Reference proteome</keyword>
<dbReference type="Proteomes" id="UP001314205">
    <property type="component" value="Unassembled WGS sequence"/>
</dbReference>
<dbReference type="PANTHER" id="PTHR21041">
    <property type="entry name" value="DENDRITIC CELL-SPECIFIC TRANSMEMBRANE PROTEIN"/>
    <property type="match status" value="1"/>
</dbReference>
<evidence type="ECO:0000256" key="4">
    <source>
        <dbReference type="ARBA" id="ARBA00023136"/>
    </source>
</evidence>
<evidence type="ECO:0000256" key="3">
    <source>
        <dbReference type="ARBA" id="ARBA00022989"/>
    </source>
</evidence>
<evidence type="ECO:0000313" key="8">
    <source>
        <dbReference type="EMBL" id="CAK1584299.1"/>
    </source>
</evidence>
<dbReference type="GO" id="GO:0016020">
    <property type="term" value="C:membrane"/>
    <property type="evidence" value="ECO:0007669"/>
    <property type="project" value="UniProtKB-SubCell"/>
</dbReference>
<sequence>MCTTALKAINLIPTIKKLLSFAGGFGLGQLYYVFFLKDIHLPHKTGEFVSIIISILLGIGNAVSIQLRCISLLMFPMYCGKPGRGVLKAVVLTYVVAGPITNMGLNAKEIVRVFACSAQLSHNLSEIRYKFMSKPIKTAILRSRYEINEFKDAFRSIYEITTPFENEIETSKELERIVHQSNIVDDFFGNKHRSEKIEKKYQTTTKLKKEIYQNKYLKKVEYRCENQITQGIFKCAEMFDPAYEACCRAAPAYAAETLCYPLTVEFACNIMHFIDSPDICDGREQIDPGLGEGYYYLKKLKEELLKNVNDIKLQYKVTYENELYNVQDARETGKRVLHEFEQRGTSMQYVVSVVNICLALLLLRIPFAAQSYHDLYLTSITYDNLYITSYFKQIDQRRKLKNKYTLLPLKKMERNKYVDVHSFEYKSSQRSKLVTPILKVMLEVVTATTFVMLDRLFFEALDVVRKHASSEMTQQGTRDLEIEVEGNGTVATMIRNLLSSLNTTRYVSAVTNKPCLPQPSAMPSIFFVKIYCGYLWILMLLYLNPYTLRLRRLICSYFYPRREKQRILHLYNDILKKRMKMQKTLRRKALQAVRAHYLSGGNLRSLRMRFPRLLGWLTVLPAARMPCLICGETEPRNITTSSSWRRCNSVACGFAWCGECWREAGARCLACDPVLTRLSDLDSLSDDQPTAY</sequence>
<keyword evidence="3 5" id="KW-1133">Transmembrane helix</keyword>